<accession>A0A4Y2NVM4</accession>
<dbReference type="Proteomes" id="UP000499080">
    <property type="component" value="Unassembled WGS sequence"/>
</dbReference>
<evidence type="ECO:0000313" key="3">
    <source>
        <dbReference type="Proteomes" id="UP000499080"/>
    </source>
</evidence>
<organism evidence="2 3">
    <name type="scientific">Araneus ventricosus</name>
    <name type="common">Orbweaver spider</name>
    <name type="synonym">Epeira ventricosa</name>
    <dbReference type="NCBI Taxonomy" id="182803"/>
    <lineage>
        <taxon>Eukaryota</taxon>
        <taxon>Metazoa</taxon>
        <taxon>Ecdysozoa</taxon>
        <taxon>Arthropoda</taxon>
        <taxon>Chelicerata</taxon>
        <taxon>Arachnida</taxon>
        <taxon>Araneae</taxon>
        <taxon>Araneomorphae</taxon>
        <taxon>Entelegynae</taxon>
        <taxon>Araneoidea</taxon>
        <taxon>Araneidae</taxon>
        <taxon>Araneus</taxon>
    </lineage>
</organism>
<keyword evidence="3" id="KW-1185">Reference proteome</keyword>
<feature type="region of interest" description="Disordered" evidence="1">
    <location>
        <begin position="58"/>
        <end position="91"/>
    </location>
</feature>
<proteinExistence type="predicted"/>
<dbReference type="EMBL" id="BGPR01009741">
    <property type="protein sequence ID" value="GBN41987.1"/>
    <property type="molecule type" value="Genomic_DNA"/>
</dbReference>
<name>A0A4Y2NVM4_ARAVE</name>
<sequence>MNVPFWKQHGKDYIGTTSRNFEARSDGRDDTDNLSSFHATSNRGRLVNTYDLACSRPHTQRNVDGIAFSSRNPPAPKPGTYTRPPHDPEEK</sequence>
<reference evidence="2 3" key="1">
    <citation type="journal article" date="2019" name="Sci. Rep.">
        <title>Orb-weaving spider Araneus ventricosus genome elucidates the spidroin gene catalogue.</title>
        <authorList>
            <person name="Kono N."/>
            <person name="Nakamura H."/>
            <person name="Ohtoshi R."/>
            <person name="Moran D.A.P."/>
            <person name="Shinohara A."/>
            <person name="Yoshida Y."/>
            <person name="Fujiwara M."/>
            <person name="Mori M."/>
            <person name="Tomita M."/>
            <person name="Arakawa K."/>
        </authorList>
    </citation>
    <scope>NUCLEOTIDE SEQUENCE [LARGE SCALE GENOMIC DNA]</scope>
</reference>
<evidence type="ECO:0000313" key="2">
    <source>
        <dbReference type="EMBL" id="GBN41987.1"/>
    </source>
</evidence>
<comment type="caution">
    <text evidence="2">The sequence shown here is derived from an EMBL/GenBank/DDBJ whole genome shotgun (WGS) entry which is preliminary data.</text>
</comment>
<dbReference type="AlphaFoldDB" id="A0A4Y2NVM4"/>
<gene>
    <name evidence="2" type="ORF">AVEN_169460_1</name>
</gene>
<evidence type="ECO:0000256" key="1">
    <source>
        <dbReference type="SAM" id="MobiDB-lite"/>
    </source>
</evidence>
<protein>
    <submittedName>
        <fullName evidence="2">Uncharacterized protein</fullName>
    </submittedName>
</protein>